<comment type="caution">
    <text evidence="2">The sequence shown here is derived from an EMBL/GenBank/DDBJ whole genome shotgun (WGS) entry which is preliminary data.</text>
</comment>
<evidence type="ECO:0000313" key="2">
    <source>
        <dbReference type="EMBL" id="GAA5049443.1"/>
    </source>
</evidence>
<reference evidence="3" key="1">
    <citation type="journal article" date="2019" name="Int. J. Syst. Evol. Microbiol.">
        <title>The Global Catalogue of Microorganisms (GCM) 10K type strain sequencing project: providing services to taxonomists for standard genome sequencing and annotation.</title>
        <authorList>
            <consortium name="The Broad Institute Genomics Platform"/>
            <consortium name="The Broad Institute Genome Sequencing Center for Infectious Disease"/>
            <person name="Wu L."/>
            <person name="Ma J."/>
        </authorList>
    </citation>
    <scope>NUCLEOTIDE SEQUENCE [LARGE SCALE GENOMIC DNA]</scope>
    <source>
        <strain evidence="3">JCM 18298</strain>
    </source>
</reference>
<feature type="region of interest" description="Disordered" evidence="1">
    <location>
        <begin position="1"/>
        <end position="45"/>
    </location>
</feature>
<sequence>MDRDRRIGHANPRTVATTRRSRPSRPMTRAQDSASQTEIVEPVGIPHVKRDSMPCAIDHRHCGGTGAAQLILGGTRPPAGTNVLDGGDPRAIGPLRIRVGVDRTQSTDAARSR</sequence>
<name>A0ABP9K1L3_9NOCA</name>
<gene>
    <name evidence="2" type="ORF">GCM10023318_18350</name>
</gene>
<keyword evidence="3" id="KW-1185">Reference proteome</keyword>
<dbReference type="Proteomes" id="UP001500603">
    <property type="component" value="Unassembled WGS sequence"/>
</dbReference>
<dbReference type="EMBL" id="BAABJM010000002">
    <property type="protein sequence ID" value="GAA5049443.1"/>
    <property type="molecule type" value="Genomic_DNA"/>
</dbReference>
<proteinExistence type="predicted"/>
<protein>
    <submittedName>
        <fullName evidence="2">Uncharacterized protein</fullName>
    </submittedName>
</protein>
<feature type="compositionally biased region" description="Low complexity" evidence="1">
    <location>
        <begin position="12"/>
        <end position="30"/>
    </location>
</feature>
<accession>A0ABP9K1L3</accession>
<evidence type="ECO:0000256" key="1">
    <source>
        <dbReference type="SAM" id="MobiDB-lite"/>
    </source>
</evidence>
<organism evidence="2 3">
    <name type="scientific">Nocardia callitridis</name>
    <dbReference type="NCBI Taxonomy" id="648753"/>
    <lineage>
        <taxon>Bacteria</taxon>
        <taxon>Bacillati</taxon>
        <taxon>Actinomycetota</taxon>
        <taxon>Actinomycetes</taxon>
        <taxon>Mycobacteriales</taxon>
        <taxon>Nocardiaceae</taxon>
        <taxon>Nocardia</taxon>
    </lineage>
</organism>
<evidence type="ECO:0000313" key="3">
    <source>
        <dbReference type="Proteomes" id="UP001500603"/>
    </source>
</evidence>